<dbReference type="PANTHER" id="PTHR47637">
    <property type="entry name" value="CHAPERONE SURA"/>
    <property type="match status" value="1"/>
</dbReference>
<dbReference type="PANTHER" id="PTHR47637:SF1">
    <property type="entry name" value="CHAPERONE SURA"/>
    <property type="match status" value="1"/>
</dbReference>
<evidence type="ECO:0000313" key="1">
    <source>
        <dbReference type="EMBL" id="ODS00946.1"/>
    </source>
</evidence>
<sequence>MVWQRVIQQKFRREVQVNDAQIDEALSNSNGGSSSGGIKQLRLPLPSGADQKIVAAKVAEAENLRARFRGCGSFQSLANGVEGATVRNLRVQDASTLGSPARILVRNAKVGQMTPPTVTHAGIELYAVCAAQAAAATGDLDVRDEAERKILNDELRVKAEEYLKEVREKAFIEYR</sequence>
<keyword evidence="2" id="KW-1185">Reference proteome</keyword>
<dbReference type="InterPro" id="IPR050280">
    <property type="entry name" value="OMP_Chaperone_SurA"/>
</dbReference>
<dbReference type="AlphaFoldDB" id="A0A1E3W5A0"/>
<dbReference type="EMBL" id="LPWG01000003">
    <property type="protein sequence ID" value="ODS00946.1"/>
    <property type="molecule type" value="Genomic_DNA"/>
</dbReference>
<dbReference type="STRING" id="1774968.AUC68_13565"/>
<proteinExistence type="predicted"/>
<evidence type="ECO:0008006" key="3">
    <source>
        <dbReference type="Google" id="ProtNLM"/>
    </source>
</evidence>
<comment type="caution">
    <text evidence="1">The sequence shown here is derived from an EMBL/GenBank/DDBJ whole genome shotgun (WGS) entry which is preliminary data.</text>
</comment>
<gene>
    <name evidence="1" type="ORF">AUC68_13565</name>
</gene>
<evidence type="ECO:0000313" key="2">
    <source>
        <dbReference type="Proteomes" id="UP000094501"/>
    </source>
</evidence>
<name>A0A1E3W5A0_9HYPH</name>
<dbReference type="Proteomes" id="UP000094501">
    <property type="component" value="Unassembled WGS sequence"/>
</dbReference>
<reference evidence="1 2" key="1">
    <citation type="journal article" date="2016" name="Environ. Microbiol.">
        <title>New Methyloceanibacter diversity from North Sea sediments includes methanotroph containing solely the soluble methane monooxygenase.</title>
        <authorList>
            <person name="Vekeman B."/>
            <person name="Kerckhof F.M."/>
            <person name="Cremers G."/>
            <person name="de Vos P."/>
            <person name="Vandamme P."/>
            <person name="Boon N."/>
            <person name="Op den Camp H.J."/>
            <person name="Heylen K."/>
        </authorList>
    </citation>
    <scope>NUCLEOTIDE SEQUENCE [LARGE SCALE GENOMIC DNA]</scope>
    <source>
        <strain evidence="1 2">R-67174</strain>
    </source>
</reference>
<protein>
    <recommendedName>
        <fullName evidence="3">SurA N-terminal domain-containing protein</fullName>
    </recommendedName>
</protein>
<organism evidence="1 2">
    <name type="scientific">Methyloceanibacter methanicus</name>
    <dbReference type="NCBI Taxonomy" id="1774968"/>
    <lineage>
        <taxon>Bacteria</taxon>
        <taxon>Pseudomonadati</taxon>
        <taxon>Pseudomonadota</taxon>
        <taxon>Alphaproteobacteria</taxon>
        <taxon>Hyphomicrobiales</taxon>
        <taxon>Hyphomicrobiaceae</taxon>
        <taxon>Methyloceanibacter</taxon>
    </lineage>
</organism>
<accession>A0A1E3W5A0</accession>